<keyword evidence="5 12" id="KW-0378">Hydrolase</keyword>
<dbReference type="NCBIfam" id="TIGR00665">
    <property type="entry name" value="DnaB"/>
    <property type="match status" value="1"/>
</dbReference>
<dbReference type="InterPro" id="IPR007693">
    <property type="entry name" value="DNA_helicase_DnaB-like_N"/>
</dbReference>
<comment type="catalytic activity">
    <reaction evidence="10 12">
        <text>ATP + H2O = ADP + phosphate + H(+)</text>
        <dbReference type="Rhea" id="RHEA:13065"/>
        <dbReference type="ChEBI" id="CHEBI:15377"/>
        <dbReference type="ChEBI" id="CHEBI:15378"/>
        <dbReference type="ChEBI" id="CHEBI:30616"/>
        <dbReference type="ChEBI" id="CHEBI:43474"/>
        <dbReference type="ChEBI" id="CHEBI:456216"/>
        <dbReference type="EC" id="5.6.2.3"/>
    </reaction>
</comment>
<evidence type="ECO:0000256" key="3">
    <source>
        <dbReference type="ARBA" id="ARBA00022705"/>
    </source>
</evidence>
<dbReference type="AlphaFoldDB" id="A0A855XBQ8"/>
<dbReference type="Pfam" id="PF03796">
    <property type="entry name" value="DnaB_C"/>
    <property type="match status" value="1"/>
</dbReference>
<evidence type="ECO:0000256" key="5">
    <source>
        <dbReference type="ARBA" id="ARBA00022801"/>
    </source>
</evidence>
<evidence type="ECO:0000256" key="12">
    <source>
        <dbReference type="RuleBase" id="RU362085"/>
    </source>
</evidence>
<dbReference type="GO" id="GO:0043139">
    <property type="term" value="F:5'-3' DNA helicase activity"/>
    <property type="evidence" value="ECO:0007669"/>
    <property type="project" value="UniProtKB-EC"/>
</dbReference>
<comment type="caution">
    <text evidence="14">The sequence shown here is derived from an EMBL/GenBank/DDBJ whole genome shotgun (WGS) entry which is preliminary data.</text>
</comment>
<dbReference type="PANTHER" id="PTHR30153">
    <property type="entry name" value="REPLICATIVE DNA HELICASE DNAB"/>
    <property type="match status" value="1"/>
</dbReference>
<dbReference type="InterPro" id="IPR007694">
    <property type="entry name" value="DNA_helicase_DnaB-like_C"/>
</dbReference>
<comment type="function">
    <text evidence="12">The main replicative DNA helicase, it participates in initiation and elongation during chromosome replication. Travels ahead of the DNA replisome, separating dsDNA into templates for DNA synthesis. A processive ATP-dependent 5'-3' DNA helicase it has DNA-dependent ATPase activity.</text>
</comment>
<evidence type="ECO:0000313" key="15">
    <source>
        <dbReference type="Proteomes" id="UP000250918"/>
    </source>
</evidence>
<protein>
    <recommendedName>
        <fullName evidence="11 12">Replicative DNA helicase</fullName>
        <ecNumber evidence="11 12">5.6.2.3</ecNumber>
    </recommendedName>
</protein>
<organism evidence="14 15">
    <name type="scientific">candidate division GN15 bacterium</name>
    <dbReference type="NCBI Taxonomy" id="2072418"/>
    <lineage>
        <taxon>Bacteria</taxon>
        <taxon>candidate division GN15</taxon>
    </lineage>
</organism>
<dbReference type="EMBL" id="PQAP01000007">
    <property type="protein sequence ID" value="PWB75832.1"/>
    <property type="molecule type" value="Genomic_DNA"/>
</dbReference>
<dbReference type="Gene3D" id="1.10.860.10">
    <property type="entry name" value="DNAb Helicase, Chain A"/>
    <property type="match status" value="1"/>
</dbReference>
<dbReference type="CDD" id="cd00984">
    <property type="entry name" value="DnaB_C"/>
    <property type="match status" value="1"/>
</dbReference>
<evidence type="ECO:0000256" key="9">
    <source>
        <dbReference type="ARBA" id="ARBA00023235"/>
    </source>
</evidence>
<dbReference type="SMART" id="SM00382">
    <property type="entry name" value="AAA"/>
    <property type="match status" value="1"/>
</dbReference>
<keyword evidence="3 12" id="KW-0235">DNA replication</keyword>
<evidence type="ECO:0000256" key="1">
    <source>
        <dbReference type="ARBA" id="ARBA00008428"/>
    </source>
</evidence>
<dbReference type="GO" id="GO:0006269">
    <property type="term" value="P:DNA replication, synthesis of primer"/>
    <property type="evidence" value="ECO:0007669"/>
    <property type="project" value="UniProtKB-UniRule"/>
</dbReference>
<name>A0A855XBQ8_9BACT</name>
<evidence type="ECO:0000256" key="11">
    <source>
        <dbReference type="NCBIfam" id="TIGR00665"/>
    </source>
</evidence>
<dbReference type="InterPro" id="IPR003593">
    <property type="entry name" value="AAA+_ATPase"/>
</dbReference>
<keyword evidence="6 12" id="KW-0347">Helicase</keyword>
<dbReference type="GO" id="GO:1990077">
    <property type="term" value="C:primosome complex"/>
    <property type="evidence" value="ECO:0007669"/>
    <property type="project" value="UniProtKB-UniRule"/>
</dbReference>
<keyword evidence="9" id="KW-0413">Isomerase</keyword>
<dbReference type="PANTHER" id="PTHR30153:SF2">
    <property type="entry name" value="REPLICATIVE DNA HELICASE"/>
    <property type="match status" value="1"/>
</dbReference>
<dbReference type="EC" id="5.6.2.3" evidence="11 12"/>
<evidence type="ECO:0000256" key="6">
    <source>
        <dbReference type="ARBA" id="ARBA00022806"/>
    </source>
</evidence>
<evidence type="ECO:0000259" key="13">
    <source>
        <dbReference type="PROSITE" id="PS51199"/>
    </source>
</evidence>
<keyword evidence="2 12" id="KW-0639">Primosome</keyword>
<keyword evidence="8 12" id="KW-0238">DNA-binding</keyword>
<dbReference type="NCBIfam" id="NF004384">
    <property type="entry name" value="PRK05748.1"/>
    <property type="match status" value="1"/>
</dbReference>
<dbReference type="FunFam" id="1.10.860.10:FF:000001">
    <property type="entry name" value="Replicative DNA helicase"/>
    <property type="match status" value="1"/>
</dbReference>
<accession>A0A855XBQ8</accession>
<dbReference type="InterPro" id="IPR027417">
    <property type="entry name" value="P-loop_NTPase"/>
</dbReference>
<evidence type="ECO:0000313" key="14">
    <source>
        <dbReference type="EMBL" id="PWB75832.1"/>
    </source>
</evidence>
<dbReference type="SUPFAM" id="SSF48024">
    <property type="entry name" value="N-terminal domain of DnaB helicase"/>
    <property type="match status" value="1"/>
</dbReference>
<dbReference type="SUPFAM" id="SSF52540">
    <property type="entry name" value="P-loop containing nucleoside triphosphate hydrolases"/>
    <property type="match status" value="1"/>
</dbReference>
<dbReference type="GO" id="GO:0005829">
    <property type="term" value="C:cytosol"/>
    <property type="evidence" value="ECO:0007669"/>
    <property type="project" value="TreeGrafter"/>
</dbReference>
<dbReference type="InterPro" id="IPR016136">
    <property type="entry name" value="DNA_helicase_N/primase_C"/>
</dbReference>
<dbReference type="Pfam" id="PF00772">
    <property type="entry name" value="DnaB"/>
    <property type="match status" value="1"/>
</dbReference>
<feature type="non-terminal residue" evidence="14">
    <location>
        <position position="1"/>
    </location>
</feature>
<dbReference type="Gene3D" id="3.40.50.300">
    <property type="entry name" value="P-loop containing nucleotide triphosphate hydrolases"/>
    <property type="match status" value="1"/>
</dbReference>
<keyword evidence="7 12" id="KW-0067">ATP-binding</keyword>
<evidence type="ECO:0000256" key="7">
    <source>
        <dbReference type="ARBA" id="ARBA00022840"/>
    </source>
</evidence>
<evidence type="ECO:0000256" key="2">
    <source>
        <dbReference type="ARBA" id="ARBA00022515"/>
    </source>
</evidence>
<dbReference type="Proteomes" id="UP000250918">
    <property type="component" value="Unassembled WGS sequence"/>
</dbReference>
<comment type="similarity">
    <text evidence="1 12">Belongs to the helicase family. DnaB subfamily.</text>
</comment>
<reference evidence="14 15" key="1">
    <citation type="journal article" date="2018" name="ISME J.">
        <title>A methanotrophic archaeon couples anaerobic oxidation of methane to Fe(III) reduction.</title>
        <authorList>
            <person name="Cai C."/>
            <person name="Leu A.O."/>
            <person name="Xie G.J."/>
            <person name="Guo J."/>
            <person name="Feng Y."/>
            <person name="Zhao J.X."/>
            <person name="Tyson G.W."/>
            <person name="Yuan Z."/>
            <person name="Hu S."/>
        </authorList>
    </citation>
    <scope>NUCLEOTIDE SEQUENCE [LARGE SCALE GENOMIC DNA]</scope>
    <source>
        <strain evidence="14">FeB_12</strain>
    </source>
</reference>
<dbReference type="GO" id="GO:0003677">
    <property type="term" value="F:DNA binding"/>
    <property type="evidence" value="ECO:0007669"/>
    <property type="project" value="UniProtKB-UniRule"/>
</dbReference>
<sequence>NTEREIDRLQPPQSLDAEQAVLGAVMKDDEAIHHVIGVLEDESHFYAPKHRLIYRAFLELYERSEPCDITTVSNCLLSAGNLEKIGGRVYLVELVEGVASTANVQSYANIVLEKSLLRKLIDTTNEITRSAYSLDSPVEELLDAAEANIFEISESRLRHGFVSLKQLVHDSFERIEQFQSSEGSFDSVMTGYTELDLLTQGMHNGDFIVIAGRPSMGKSALAMNIAENVADPERGKRAVAVFSIEMSKEQLALRLLCGRSQISQHRLRSRKLTDAEFVNLTKHGNRLSQMEIFVDDSATLTTLQIRAKARRLKAQYPHLSLILVDYIQMMHASGRSENRQQEISVISRSLKALAKELNLPVVVCSQLSRMVEHREEKRPVLADLRESGAIEQDADVVMFVYRPEYYLTEDERKDPKNMDKLGVAEIIVAKQRNGPTGTARLAFVRDYARFANLAAGHREIPSDAEPVGGDTPF</sequence>
<dbReference type="GO" id="GO:0016787">
    <property type="term" value="F:hydrolase activity"/>
    <property type="evidence" value="ECO:0007669"/>
    <property type="project" value="UniProtKB-KW"/>
</dbReference>
<dbReference type="InterPro" id="IPR036185">
    <property type="entry name" value="DNA_heli_DnaB-like_N_sf"/>
</dbReference>
<gene>
    <name evidence="14" type="primary">dnaB</name>
    <name evidence="14" type="ORF">C3F09_01585</name>
</gene>
<dbReference type="PROSITE" id="PS51199">
    <property type="entry name" value="SF4_HELICASE"/>
    <property type="match status" value="1"/>
</dbReference>
<keyword evidence="4 12" id="KW-0547">Nucleotide-binding</keyword>
<dbReference type="GO" id="GO:0005524">
    <property type="term" value="F:ATP binding"/>
    <property type="evidence" value="ECO:0007669"/>
    <property type="project" value="UniProtKB-UniRule"/>
</dbReference>
<feature type="domain" description="SF4 helicase" evidence="13">
    <location>
        <begin position="181"/>
        <end position="457"/>
    </location>
</feature>
<evidence type="ECO:0000256" key="4">
    <source>
        <dbReference type="ARBA" id="ARBA00022741"/>
    </source>
</evidence>
<proteinExistence type="inferred from homology"/>
<dbReference type="InterPro" id="IPR007692">
    <property type="entry name" value="DNA_helicase_DnaB"/>
</dbReference>
<evidence type="ECO:0000256" key="10">
    <source>
        <dbReference type="ARBA" id="ARBA00048954"/>
    </source>
</evidence>
<evidence type="ECO:0000256" key="8">
    <source>
        <dbReference type="ARBA" id="ARBA00023125"/>
    </source>
</evidence>